<dbReference type="CDD" id="cd18785">
    <property type="entry name" value="SF2_C"/>
    <property type="match status" value="1"/>
</dbReference>
<gene>
    <name evidence="6" type="ORF">mc_423</name>
</gene>
<dbReference type="GO" id="GO:0016787">
    <property type="term" value="F:hydrolase activity"/>
    <property type="evidence" value="ECO:0007669"/>
    <property type="project" value="UniProtKB-KW"/>
</dbReference>
<evidence type="ECO:0000256" key="4">
    <source>
        <dbReference type="ARBA" id="ARBA00022840"/>
    </source>
</evidence>
<dbReference type="EMBL" id="MG807320">
    <property type="protein sequence ID" value="AVL94809.1"/>
    <property type="molecule type" value="Genomic_DNA"/>
</dbReference>
<sequence length="518" mass="60149">MVKDENKIKTKITRFGYIVNKKYFDQNKISKIKKDLTVTPFKIGKFQRYTQNNTFQLFVENGNYMGIPKHYGLENIGDPDINKVELYKYPTQNMVYTGKLRPHQEMVVEKIIKGFDEHGGGVLVLGCGSGKTNIAIYLACLYKLPTLFIVHKTFLKNQVIDRIKTNTNIKEIGIIQRKTVKHKFPFVVAMVQSLAKIDYDDNIFKNFGMVIIDEVHHMGAKNFSKVYQKISSKYMLGISAEHNRTDGMYKIINWYMGPILHKEEQKPNDMVVVKKFNYRTSNKERIKLIKNNFDEPNRSVMVTNLVYIKYRNRFILKLIQQLYDQGKNILCLSGRLKQINLLYKLLDSDEYTKGNVGKYVGGMSEDNLKQSATKQIILGSYGMAEEGLDIEGLNVVILLTPKSAIKQSVGRILRKEVYEEHPIVIDLVDADNPIFLKQSQIRNKYFVKQHYNIQEFNVSDYALKDHNIWNDDKFLSKALKKLPVKKTKNNRNKKNITKNNFSKSIDLVNDIEFLSDEE</sequence>
<dbReference type="GO" id="GO:0004386">
    <property type="term" value="F:helicase activity"/>
    <property type="evidence" value="ECO:0007669"/>
    <property type="project" value="UniProtKB-KW"/>
</dbReference>
<evidence type="ECO:0000256" key="1">
    <source>
        <dbReference type="ARBA" id="ARBA00022741"/>
    </source>
</evidence>
<dbReference type="InterPro" id="IPR050615">
    <property type="entry name" value="ATP-dep_DNA_Helicase"/>
</dbReference>
<dbReference type="PANTHER" id="PTHR11274">
    <property type="entry name" value="RAD25/XP-B DNA REPAIR HELICASE"/>
    <property type="match status" value="1"/>
</dbReference>
<evidence type="ECO:0000256" key="3">
    <source>
        <dbReference type="ARBA" id="ARBA00022806"/>
    </source>
</evidence>
<dbReference type="PROSITE" id="PS51192">
    <property type="entry name" value="HELICASE_ATP_BIND_1"/>
    <property type="match status" value="1"/>
</dbReference>
<organism evidence="6 7">
    <name type="scientific">Moumouvirus australiensis</name>
    <dbReference type="NCBI Taxonomy" id="2109587"/>
    <lineage>
        <taxon>Viruses</taxon>
        <taxon>Varidnaviria</taxon>
        <taxon>Bamfordvirae</taxon>
        <taxon>Nucleocytoviricota</taxon>
        <taxon>Megaviricetes</taxon>
        <taxon>Imitervirales</taxon>
        <taxon>Mimiviridae</taxon>
        <taxon>Megamimivirinae</taxon>
        <taxon>Moumouvirus</taxon>
        <taxon>Moumouvirus australiense</taxon>
    </lineage>
</organism>
<dbReference type="InterPro" id="IPR027417">
    <property type="entry name" value="P-loop_NTPase"/>
</dbReference>
<evidence type="ECO:0000313" key="7">
    <source>
        <dbReference type="Proteomes" id="UP000289600"/>
    </source>
</evidence>
<name>A0A2P1ELP9_9VIRU</name>
<dbReference type="GO" id="GO:0003677">
    <property type="term" value="F:DNA binding"/>
    <property type="evidence" value="ECO:0007669"/>
    <property type="project" value="InterPro"/>
</dbReference>
<dbReference type="PANTHER" id="PTHR11274:SF0">
    <property type="entry name" value="GENERAL TRANSCRIPTION AND DNA REPAIR FACTOR IIH HELICASE SUBUNIT XPB"/>
    <property type="match status" value="1"/>
</dbReference>
<dbReference type="Proteomes" id="UP000289600">
    <property type="component" value="Segment"/>
</dbReference>
<evidence type="ECO:0000313" key="6">
    <source>
        <dbReference type="EMBL" id="AVL94809.1"/>
    </source>
</evidence>
<dbReference type="InterPro" id="IPR006935">
    <property type="entry name" value="Helicase/UvrB_N"/>
</dbReference>
<dbReference type="SMART" id="SM00487">
    <property type="entry name" value="DEXDc"/>
    <property type="match status" value="1"/>
</dbReference>
<keyword evidence="3 6" id="KW-0347">Helicase</keyword>
<accession>A0A2P1ELP9</accession>
<protein>
    <submittedName>
        <fullName evidence="6">ATP-dependent RNA helicase</fullName>
    </submittedName>
</protein>
<feature type="domain" description="Helicase ATP-binding" evidence="5">
    <location>
        <begin position="112"/>
        <end position="240"/>
    </location>
</feature>
<evidence type="ECO:0000259" key="5">
    <source>
        <dbReference type="PROSITE" id="PS51192"/>
    </source>
</evidence>
<dbReference type="Gene3D" id="3.40.50.300">
    <property type="entry name" value="P-loop containing nucleotide triphosphate hydrolases"/>
    <property type="match status" value="2"/>
</dbReference>
<keyword evidence="7" id="KW-1185">Reference proteome</keyword>
<reference evidence="7" key="1">
    <citation type="submission" date="2018-01" db="EMBL/GenBank/DDBJ databases">
        <title>Testimony of 'menage a trois' revealed by the proteome of Megavirus virophage.</title>
        <authorList>
            <person name="Jeudy S."/>
            <person name="Bertaux L."/>
            <person name="Alempic J.-M."/>
            <person name="Lartigue A."/>
            <person name="Legendre M."/>
            <person name="Philippe N."/>
            <person name="Beucher L."/>
            <person name="Biondi E."/>
            <person name="Juul S."/>
            <person name="Turner D."/>
            <person name="Coute Y."/>
            <person name="Claverie J.-M."/>
            <person name="Abergel C."/>
        </authorList>
    </citation>
    <scope>NUCLEOTIDE SEQUENCE [LARGE SCALE GENOMIC DNA]</scope>
</reference>
<keyword evidence="1" id="KW-0547">Nucleotide-binding</keyword>
<keyword evidence="2" id="KW-0378">Hydrolase</keyword>
<dbReference type="GO" id="GO:0005524">
    <property type="term" value="F:ATP binding"/>
    <property type="evidence" value="ECO:0007669"/>
    <property type="project" value="UniProtKB-KW"/>
</dbReference>
<dbReference type="SUPFAM" id="SSF52540">
    <property type="entry name" value="P-loop containing nucleoside triphosphate hydrolases"/>
    <property type="match status" value="2"/>
</dbReference>
<proteinExistence type="predicted"/>
<evidence type="ECO:0000256" key="2">
    <source>
        <dbReference type="ARBA" id="ARBA00022801"/>
    </source>
</evidence>
<dbReference type="Pfam" id="PF04851">
    <property type="entry name" value="ResIII"/>
    <property type="match status" value="1"/>
</dbReference>
<dbReference type="InterPro" id="IPR014001">
    <property type="entry name" value="Helicase_ATP-bd"/>
</dbReference>
<keyword evidence="4" id="KW-0067">ATP-binding</keyword>